<keyword evidence="2" id="KW-0812">Transmembrane</keyword>
<keyword evidence="1" id="KW-0175">Coiled coil</keyword>
<reference evidence="3 4" key="1">
    <citation type="journal article" date="2019" name="Int. J. Syst. Evol. Microbiol.">
        <title>Anaerobacillus alkaliphilus sp. nov., a novel alkaliphilic and moderately halophilic bacterium.</title>
        <authorList>
            <person name="Borsodi A.K."/>
            <person name="Aszalos J.M."/>
            <person name="Bihari P."/>
            <person name="Nagy I."/>
            <person name="Schumann P."/>
            <person name="Sproer C."/>
            <person name="Kovacs A.L."/>
            <person name="Boka K."/>
            <person name="Dobosy P."/>
            <person name="Ovari M."/>
            <person name="Szili-Kovacs T."/>
            <person name="Toth E."/>
        </authorList>
    </citation>
    <scope>NUCLEOTIDE SEQUENCE [LARGE SCALE GENOMIC DNA]</scope>
    <source>
        <strain evidence="3 4">B16-10</strain>
    </source>
</reference>
<sequence>MLPLRKERVIFMKRNLSIIEVLGFIFIALGFLIPLVTDPKLGTDYAQTAAPFLSTAAFLLLYSANKMQKEELGLQRKELELQREELKQTREVFKEQEYTMDLQRIENTFFNLNSLRLTIIDNINYGSETGLKAMQNVVYSIEYNPTYFESLKGNIIIYVNCIYSILKTLDSSKLKEVDKESLLNTLVLQMTMNELKFINIYLNNTTVDTKSDKRHKINTYFNGYCTELSNEKIIFN</sequence>
<evidence type="ECO:0000313" key="3">
    <source>
        <dbReference type="EMBL" id="RXI96303.1"/>
    </source>
</evidence>
<evidence type="ECO:0000256" key="1">
    <source>
        <dbReference type="SAM" id="Coils"/>
    </source>
</evidence>
<dbReference type="EMBL" id="QOUX01000047">
    <property type="protein sequence ID" value="RXI96303.1"/>
    <property type="molecule type" value="Genomic_DNA"/>
</dbReference>
<evidence type="ECO:0000313" key="4">
    <source>
        <dbReference type="Proteomes" id="UP000290649"/>
    </source>
</evidence>
<proteinExistence type="predicted"/>
<feature type="coiled-coil region" evidence="1">
    <location>
        <begin position="67"/>
        <end position="96"/>
    </location>
</feature>
<protein>
    <submittedName>
        <fullName evidence="3">Uncharacterized protein</fullName>
    </submittedName>
</protein>
<feature type="transmembrane region" description="Helical" evidence="2">
    <location>
        <begin position="15"/>
        <end position="33"/>
    </location>
</feature>
<keyword evidence="4" id="KW-1185">Reference proteome</keyword>
<gene>
    <name evidence="3" type="ORF">DS745_21480</name>
</gene>
<keyword evidence="2" id="KW-0472">Membrane</keyword>
<organism evidence="3 4">
    <name type="scientific">Anaerobacillus alkaliphilus</name>
    <dbReference type="NCBI Taxonomy" id="1548597"/>
    <lineage>
        <taxon>Bacteria</taxon>
        <taxon>Bacillati</taxon>
        <taxon>Bacillota</taxon>
        <taxon>Bacilli</taxon>
        <taxon>Bacillales</taxon>
        <taxon>Bacillaceae</taxon>
        <taxon>Anaerobacillus</taxon>
    </lineage>
</organism>
<dbReference type="AlphaFoldDB" id="A0A4Q0VM91"/>
<keyword evidence="2" id="KW-1133">Transmembrane helix</keyword>
<name>A0A4Q0VM91_9BACI</name>
<accession>A0A4Q0VM91</accession>
<evidence type="ECO:0000256" key="2">
    <source>
        <dbReference type="SAM" id="Phobius"/>
    </source>
</evidence>
<feature type="transmembrane region" description="Helical" evidence="2">
    <location>
        <begin position="45"/>
        <end position="64"/>
    </location>
</feature>
<comment type="caution">
    <text evidence="3">The sequence shown here is derived from an EMBL/GenBank/DDBJ whole genome shotgun (WGS) entry which is preliminary data.</text>
</comment>
<dbReference type="Proteomes" id="UP000290649">
    <property type="component" value="Unassembled WGS sequence"/>
</dbReference>